<dbReference type="EMBL" id="CAJJDN010000165">
    <property type="protein sequence ID" value="CAD8126207.1"/>
    <property type="molecule type" value="Genomic_DNA"/>
</dbReference>
<proteinExistence type="predicted"/>
<reference evidence="1" key="1">
    <citation type="submission" date="2021-01" db="EMBL/GenBank/DDBJ databases">
        <authorList>
            <consortium name="Genoscope - CEA"/>
            <person name="William W."/>
        </authorList>
    </citation>
    <scope>NUCLEOTIDE SEQUENCE</scope>
</reference>
<dbReference type="AlphaFoldDB" id="A0A8S1RES2"/>
<accession>A0A8S1RES2</accession>
<comment type="caution">
    <text evidence="1">The sequence shown here is derived from an EMBL/GenBank/DDBJ whole genome shotgun (WGS) entry which is preliminary data.</text>
</comment>
<organism evidence="1 2">
    <name type="scientific">Paramecium sonneborni</name>
    <dbReference type="NCBI Taxonomy" id="65129"/>
    <lineage>
        <taxon>Eukaryota</taxon>
        <taxon>Sar</taxon>
        <taxon>Alveolata</taxon>
        <taxon>Ciliophora</taxon>
        <taxon>Intramacronucleata</taxon>
        <taxon>Oligohymenophorea</taxon>
        <taxon>Peniculida</taxon>
        <taxon>Parameciidae</taxon>
        <taxon>Paramecium</taxon>
    </lineage>
</organism>
<name>A0A8S1RES2_9CILI</name>
<gene>
    <name evidence="1" type="ORF">PSON_ATCC_30995.1.T1650100</name>
</gene>
<dbReference type="Proteomes" id="UP000692954">
    <property type="component" value="Unassembled WGS sequence"/>
</dbReference>
<evidence type="ECO:0000313" key="1">
    <source>
        <dbReference type="EMBL" id="CAD8126207.1"/>
    </source>
</evidence>
<evidence type="ECO:0000313" key="2">
    <source>
        <dbReference type="Proteomes" id="UP000692954"/>
    </source>
</evidence>
<protein>
    <submittedName>
        <fullName evidence="1">Uncharacterized protein</fullName>
    </submittedName>
</protein>
<sequence length="78" mass="9920">MNLWEHILLLQFIRDYKFYCKLYLVTILHLQVRKWRENLAIYWDFNENQFYNSEYQIFLLQSQLGCEFRLIQKVSFFR</sequence>
<keyword evidence="2" id="KW-1185">Reference proteome</keyword>